<name>A0A1C4GZ55_9BIFI</name>
<feature type="transmembrane region" description="Helical" evidence="1">
    <location>
        <begin position="199"/>
        <end position="219"/>
    </location>
</feature>
<proteinExistence type="predicted"/>
<feature type="transmembrane region" description="Helical" evidence="1">
    <location>
        <begin position="409"/>
        <end position="430"/>
    </location>
</feature>
<reference evidence="4" key="1">
    <citation type="submission" date="2016-08" db="EMBL/GenBank/DDBJ databases">
        <authorList>
            <person name="Varghese N."/>
            <person name="Submissions Spin"/>
        </authorList>
    </citation>
    <scope>NUCLEOTIDE SEQUENCE [LARGE SCALE GENOMIC DNA]</scope>
    <source>
        <strain evidence="4">R-52791</strain>
    </source>
</reference>
<protein>
    <submittedName>
        <fullName evidence="3">Acyltransferase family protein</fullName>
    </submittedName>
</protein>
<keyword evidence="1" id="KW-0472">Membrane</keyword>
<feature type="transmembrane region" description="Helical" evidence="1">
    <location>
        <begin position="278"/>
        <end position="302"/>
    </location>
</feature>
<keyword evidence="1" id="KW-0812">Transmembrane</keyword>
<feature type="transmembrane region" description="Helical" evidence="1">
    <location>
        <begin position="239"/>
        <end position="257"/>
    </location>
</feature>
<feature type="transmembrane region" description="Helical" evidence="1">
    <location>
        <begin position="131"/>
        <end position="154"/>
    </location>
</feature>
<dbReference type="Proteomes" id="UP000242610">
    <property type="component" value="Unassembled WGS sequence"/>
</dbReference>
<evidence type="ECO:0000259" key="2">
    <source>
        <dbReference type="Pfam" id="PF01757"/>
    </source>
</evidence>
<dbReference type="RefSeq" id="WP_091846922.1">
    <property type="nucleotide sequence ID" value="NZ_FMBL01000001.1"/>
</dbReference>
<feature type="transmembrane region" description="Helical" evidence="1">
    <location>
        <begin position="83"/>
        <end position="110"/>
    </location>
</feature>
<dbReference type="Pfam" id="PF01757">
    <property type="entry name" value="Acyl_transf_3"/>
    <property type="match status" value="1"/>
</dbReference>
<feature type="transmembrane region" description="Helical" evidence="1">
    <location>
        <begin position="360"/>
        <end position="381"/>
    </location>
</feature>
<dbReference type="EMBL" id="FMBL01000001">
    <property type="protein sequence ID" value="SCC77934.1"/>
    <property type="molecule type" value="Genomic_DNA"/>
</dbReference>
<evidence type="ECO:0000256" key="1">
    <source>
        <dbReference type="SAM" id="Phobius"/>
    </source>
</evidence>
<evidence type="ECO:0000313" key="3">
    <source>
        <dbReference type="EMBL" id="SCC77934.1"/>
    </source>
</evidence>
<keyword evidence="1" id="KW-1133">Transmembrane helix</keyword>
<organism evidence="3 4">
    <name type="scientific">Bifidobacterium commune</name>
    <dbReference type="NCBI Taxonomy" id="1505727"/>
    <lineage>
        <taxon>Bacteria</taxon>
        <taxon>Bacillati</taxon>
        <taxon>Actinomycetota</taxon>
        <taxon>Actinomycetes</taxon>
        <taxon>Bifidobacteriales</taxon>
        <taxon>Bifidobacteriaceae</taxon>
        <taxon>Bifidobacterium</taxon>
    </lineage>
</organism>
<dbReference type="GO" id="GO:0016747">
    <property type="term" value="F:acyltransferase activity, transferring groups other than amino-acyl groups"/>
    <property type="evidence" value="ECO:0007669"/>
    <property type="project" value="InterPro"/>
</dbReference>
<dbReference type="InterPro" id="IPR002656">
    <property type="entry name" value="Acyl_transf_3_dom"/>
</dbReference>
<dbReference type="OrthoDB" id="3240374at2"/>
<keyword evidence="3" id="KW-0808">Transferase</keyword>
<feature type="transmembrane region" description="Helical" evidence="1">
    <location>
        <begin position="174"/>
        <end position="192"/>
    </location>
</feature>
<feature type="transmembrane region" description="Helical" evidence="1">
    <location>
        <begin position="322"/>
        <end position="340"/>
    </location>
</feature>
<dbReference type="STRING" id="1505727.GA0061077_0004"/>
<accession>A0A1C4GZ55</accession>
<sequence>MAKDEMTSSSVSVAAPASAAPARRRMFSVELLRLLAICGIAVFHAFLPIFEQMVVLGPQASVLQGGAGAPVSDVAVLAASRPLVWVLALLQLLGSWGNHVFFMISGFFLIPSAAERSREPHFWSAQVRSTAWRVVKVVAAVAFYVLIFVAVNRWLMPVEDIGSVWWVTYNIEFVWLYMFFIALAPLIGWVVARCGKRWQAWLAGGVLLVLYALNVYVALTARGDFGQLTAASWRKQIGAVSYFVSFVLAGVLGIMIRRAHRGERAEKSDGSPVERYVWMLRGFWLSIIGCVAALAMLLAAVFTMRRDYGLLSALSFKSTSPISFVLAVAALMVAVCSRGVRNHEAGTRAAKKGKALIEMLTSGILGYYIAQALGYGVMRVIQNRLTAPSLSRASAAALAGSALECAGWQLAWCLSAIFAALALVVIICLIDRLIRQPLLRQVKLA</sequence>
<evidence type="ECO:0000313" key="4">
    <source>
        <dbReference type="Proteomes" id="UP000242610"/>
    </source>
</evidence>
<feature type="domain" description="Acyltransferase 3" evidence="2">
    <location>
        <begin position="28"/>
        <end position="428"/>
    </location>
</feature>
<feature type="transmembrane region" description="Helical" evidence="1">
    <location>
        <begin position="31"/>
        <end position="50"/>
    </location>
</feature>
<dbReference type="AlphaFoldDB" id="A0A1C4GZ55"/>
<gene>
    <name evidence="3" type="ORF">GA0061077_0004</name>
</gene>
<keyword evidence="4" id="KW-1185">Reference proteome</keyword>
<keyword evidence="3" id="KW-0012">Acyltransferase</keyword>